<dbReference type="EMBL" id="SLZZ01000010">
    <property type="protein sequence ID" value="TCS78871.1"/>
    <property type="molecule type" value="Genomic_DNA"/>
</dbReference>
<protein>
    <submittedName>
        <fullName evidence="2">Uncharacterized protein</fullName>
    </submittedName>
</protein>
<keyword evidence="1" id="KW-0472">Membrane</keyword>
<name>A0A4R3K8A2_9FIRM</name>
<accession>A0A4R3K8A2</accession>
<dbReference type="AlphaFoldDB" id="A0A4R3K8A2"/>
<evidence type="ECO:0000256" key="1">
    <source>
        <dbReference type="SAM" id="Phobius"/>
    </source>
</evidence>
<reference evidence="2 3" key="1">
    <citation type="submission" date="2019-03" db="EMBL/GenBank/DDBJ databases">
        <title>Genomic Encyclopedia of Type Strains, Phase IV (KMG-IV): sequencing the most valuable type-strain genomes for metagenomic binning, comparative biology and taxonomic classification.</title>
        <authorList>
            <person name="Goeker M."/>
        </authorList>
    </citation>
    <scope>NUCLEOTIDE SEQUENCE [LARGE SCALE GENOMIC DNA]</scope>
    <source>
        <strain evidence="2 3">DSM 29489</strain>
    </source>
</reference>
<dbReference type="Proteomes" id="UP000295726">
    <property type="component" value="Unassembled WGS sequence"/>
</dbReference>
<feature type="transmembrane region" description="Helical" evidence="1">
    <location>
        <begin position="80"/>
        <end position="101"/>
    </location>
</feature>
<organism evidence="2 3">
    <name type="scientific">Muricomes intestini</name>
    <dbReference type="NCBI Taxonomy" id="1796634"/>
    <lineage>
        <taxon>Bacteria</taxon>
        <taxon>Bacillati</taxon>
        <taxon>Bacillota</taxon>
        <taxon>Clostridia</taxon>
        <taxon>Lachnospirales</taxon>
        <taxon>Lachnospiraceae</taxon>
        <taxon>Muricomes</taxon>
    </lineage>
</organism>
<evidence type="ECO:0000313" key="2">
    <source>
        <dbReference type="EMBL" id="TCS78871.1"/>
    </source>
</evidence>
<keyword evidence="1" id="KW-0812">Transmembrane</keyword>
<keyword evidence="1" id="KW-1133">Transmembrane helix</keyword>
<feature type="transmembrane region" description="Helical" evidence="1">
    <location>
        <begin position="38"/>
        <end position="60"/>
    </location>
</feature>
<keyword evidence="3" id="KW-1185">Reference proteome</keyword>
<sequence length="178" mass="19942">MAALSSQIKKSYTTPPQWRHGFPFSCFITCNRSTSETFYVPIFLSLHSSFSATLFASVLADACNTARSFIATALLNLTHTTFVATAFLPLFLLDIFIRVFVSGSQPHSCHENFIDPRPIDRTIHLWTAFHNSISLFGRFSADFNVLCQLRILHSLASNVVLGERFQALPLHSTLQNIS</sequence>
<comment type="caution">
    <text evidence="2">The sequence shown here is derived from an EMBL/GenBank/DDBJ whole genome shotgun (WGS) entry which is preliminary data.</text>
</comment>
<evidence type="ECO:0000313" key="3">
    <source>
        <dbReference type="Proteomes" id="UP000295726"/>
    </source>
</evidence>
<proteinExistence type="predicted"/>
<gene>
    <name evidence="2" type="ORF">EDD59_11084</name>
</gene>